<evidence type="ECO:0000256" key="4">
    <source>
        <dbReference type="ARBA" id="ARBA00022692"/>
    </source>
</evidence>
<feature type="transmembrane region" description="Helical" evidence="7">
    <location>
        <begin position="117"/>
        <end position="137"/>
    </location>
</feature>
<dbReference type="InterPro" id="IPR035952">
    <property type="entry name" value="Rhomboid-like_sf"/>
</dbReference>
<dbReference type="KEGG" id="fla:SY85_03845"/>
<organism evidence="9 10">
    <name type="scientific">Flavisolibacter tropicus</name>
    <dbReference type="NCBI Taxonomy" id="1492898"/>
    <lineage>
        <taxon>Bacteria</taxon>
        <taxon>Pseudomonadati</taxon>
        <taxon>Bacteroidota</taxon>
        <taxon>Chitinophagia</taxon>
        <taxon>Chitinophagales</taxon>
        <taxon>Chitinophagaceae</taxon>
        <taxon>Flavisolibacter</taxon>
    </lineage>
</organism>
<evidence type="ECO:0000313" key="10">
    <source>
        <dbReference type="Proteomes" id="UP000077177"/>
    </source>
</evidence>
<gene>
    <name evidence="9" type="ORF">SY85_03845</name>
</gene>
<keyword evidence="6 7" id="KW-0472">Membrane</keyword>
<accession>A0A172TRQ5</accession>
<dbReference type="SUPFAM" id="SSF144091">
    <property type="entry name" value="Rhomboid-like"/>
    <property type="match status" value="1"/>
</dbReference>
<sequence length="217" mass="24442">MQLSITVIIIIITVLVSLGGFSNQKIINDLIFYPPAVSRNKEWYRFFSCGLIHADYGHLIFNMLSLYLFGRFVEEQFVEIFGQVGKWYYLGLYVISLLVSLLPTYFRNKDNYQYRSLGASGAVSAIVFAGLMIAPYVEVGFFIIPPIIPGFIFGPLYLLVSAWLDRKGGGNINHSAHFWGALFGVLFIIIVGRTAGYDAIQEFINGVQLYLHSKGWA</sequence>
<dbReference type="OrthoDB" id="9807874at2"/>
<dbReference type="Gene3D" id="1.20.1540.10">
    <property type="entry name" value="Rhomboid-like"/>
    <property type="match status" value="1"/>
</dbReference>
<name>A0A172TRQ5_9BACT</name>
<dbReference type="GO" id="GO:0004252">
    <property type="term" value="F:serine-type endopeptidase activity"/>
    <property type="evidence" value="ECO:0007669"/>
    <property type="project" value="InterPro"/>
</dbReference>
<evidence type="ECO:0000256" key="7">
    <source>
        <dbReference type="SAM" id="Phobius"/>
    </source>
</evidence>
<keyword evidence="2" id="KW-1003">Cell membrane</keyword>
<dbReference type="RefSeq" id="WP_066401887.1">
    <property type="nucleotide sequence ID" value="NZ_CP011390.1"/>
</dbReference>
<keyword evidence="10" id="KW-1185">Reference proteome</keyword>
<dbReference type="Pfam" id="PF01694">
    <property type="entry name" value="Rhomboid"/>
    <property type="match status" value="1"/>
</dbReference>
<dbReference type="PANTHER" id="PTHR43066:SF26">
    <property type="entry name" value="RHOMBOID PROTEASE GLPG"/>
    <property type="match status" value="1"/>
</dbReference>
<feature type="transmembrane region" description="Helical" evidence="7">
    <location>
        <begin position="143"/>
        <end position="164"/>
    </location>
</feature>
<evidence type="ECO:0000256" key="1">
    <source>
        <dbReference type="ARBA" id="ARBA00004141"/>
    </source>
</evidence>
<evidence type="ECO:0000256" key="6">
    <source>
        <dbReference type="ARBA" id="ARBA00023136"/>
    </source>
</evidence>
<dbReference type="InterPro" id="IPR022764">
    <property type="entry name" value="Peptidase_S54_rhomboid_dom"/>
</dbReference>
<comment type="subcellular location">
    <subcellularLocation>
        <location evidence="1">Membrane</location>
        <topology evidence="1">Multi-pass membrane protein</topology>
    </subcellularLocation>
</comment>
<evidence type="ECO:0000259" key="8">
    <source>
        <dbReference type="Pfam" id="PF01694"/>
    </source>
</evidence>
<evidence type="ECO:0000256" key="5">
    <source>
        <dbReference type="ARBA" id="ARBA00022989"/>
    </source>
</evidence>
<feature type="domain" description="Peptidase S54 rhomboid" evidence="8">
    <location>
        <begin position="41"/>
        <end position="193"/>
    </location>
</feature>
<keyword evidence="5 7" id="KW-1133">Transmembrane helix</keyword>
<protein>
    <recommendedName>
        <fullName evidence="8">Peptidase S54 rhomboid domain-containing protein</fullName>
    </recommendedName>
</protein>
<dbReference type="Proteomes" id="UP000077177">
    <property type="component" value="Chromosome"/>
</dbReference>
<reference evidence="9 10" key="2">
    <citation type="journal article" date="2016" name="Int. J. Syst. Evol. Microbiol.">
        <title>Flavisolibacter tropicus sp. nov., isolated from tropical soil.</title>
        <authorList>
            <person name="Lee J.J."/>
            <person name="Kang M.S."/>
            <person name="Kim G.S."/>
            <person name="Lee C.S."/>
            <person name="Lim S."/>
            <person name="Lee J."/>
            <person name="Roh S.H."/>
            <person name="Kang H."/>
            <person name="Ha J.M."/>
            <person name="Bae S."/>
            <person name="Jung H.Y."/>
            <person name="Kim M.K."/>
        </authorList>
    </citation>
    <scope>NUCLEOTIDE SEQUENCE [LARGE SCALE GENOMIC DNA]</scope>
    <source>
        <strain evidence="9 10">LCS9</strain>
    </source>
</reference>
<feature type="transmembrane region" description="Helical" evidence="7">
    <location>
        <begin position="176"/>
        <end position="195"/>
    </location>
</feature>
<evidence type="ECO:0000256" key="3">
    <source>
        <dbReference type="ARBA" id="ARBA00022519"/>
    </source>
</evidence>
<dbReference type="PANTHER" id="PTHR43066">
    <property type="entry name" value="RHOMBOID-RELATED PROTEIN"/>
    <property type="match status" value="1"/>
</dbReference>
<dbReference type="PATRIC" id="fig|1492898.3.peg.841"/>
<dbReference type="EMBL" id="CP011390">
    <property type="protein sequence ID" value="ANE49751.1"/>
    <property type="molecule type" value="Genomic_DNA"/>
</dbReference>
<evidence type="ECO:0000256" key="2">
    <source>
        <dbReference type="ARBA" id="ARBA00022475"/>
    </source>
</evidence>
<reference evidence="10" key="1">
    <citation type="submission" date="2015-01" db="EMBL/GenBank/DDBJ databases">
        <title>Flavisolibacter sp./LCS9/ whole genome sequencing.</title>
        <authorList>
            <person name="Kim M.K."/>
            <person name="Srinivasan S."/>
            <person name="Lee J.-J."/>
        </authorList>
    </citation>
    <scope>NUCLEOTIDE SEQUENCE [LARGE SCALE GENOMIC DNA]</scope>
    <source>
        <strain evidence="10">LCS9</strain>
    </source>
</reference>
<feature type="transmembrane region" description="Helical" evidence="7">
    <location>
        <begin position="87"/>
        <end position="105"/>
    </location>
</feature>
<keyword evidence="4 7" id="KW-0812">Transmembrane</keyword>
<dbReference type="STRING" id="1492898.SY85_03845"/>
<keyword evidence="3" id="KW-0997">Cell inner membrane</keyword>
<evidence type="ECO:0000313" key="9">
    <source>
        <dbReference type="EMBL" id="ANE49751.1"/>
    </source>
</evidence>
<dbReference type="GO" id="GO:0016020">
    <property type="term" value="C:membrane"/>
    <property type="evidence" value="ECO:0007669"/>
    <property type="project" value="UniProtKB-SubCell"/>
</dbReference>
<feature type="transmembrane region" description="Helical" evidence="7">
    <location>
        <begin position="43"/>
        <end position="67"/>
    </location>
</feature>
<proteinExistence type="predicted"/>
<dbReference type="AlphaFoldDB" id="A0A172TRQ5"/>
<feature type="transmembrane region" description="Helical" evidence="7">
    <location>
        <begin position="6"/>
        <end position="22"/>
    </location>
</feature>